<organism evidence="1 2">
    <name type="scientific">Rhodococcus sacchari</name>
    <dbReference type="NCBI Taxonomy" id="2962047"/>
    <lineage>
        <taxon>Bacteria</taxon>
        <taxon>Bacillati</taxon>
        <taxon>Actinomycetota</taxon>
        <taxon>Actinomycetes</taxon>
        <taxon>Mycobacteriales</taxon>
        <taxon>Nocardiaceae</taxon>
        <taxon>Rhodococcus</taxon>
    </lineage>
</organism>
<evidence type="ECO:0000313" key="2">
    <source>
        <dbReference type="Proteomes" id="UP001156484"/>
    </source>
</evidence>
<accession>A0ACD4DL92</accession>
<name>A0ACD4DL92_9NOCA</name>
<proteinExistence type="predicted"/>
<protein>
    <submittedName>
        <fullName evidence="1">Uncharacterized protein</fullName>
    </submittedName>
</protein>
<sequence>MKKEYSVMSNTGSASNTEFPEQDPATTGTGTATAGPGRGLTSARTAWIVAAPAVVAAVVFGALWATDDSSEQLQALQSRLDVEAEAEAVASEYALSVSEVDFRDLEGWRAALTDGVSEQLTPKLEGAVDVVSPWLTQMEYTADARLLAAEASHTDGDTYVVQVFVDMVSKSKQTPDGVAATATYTVTMDRASDWTIVDVGGVGTGLPGTGDAPTETGGR</sequence>
<dbReference type="Proteomes" id="UP001156484">
    <property type="component" value="Chromosome"/>
</dbReference>
<dbReference type="EMBL" id="CP107551">
    <property type="protein sequence ID" value="UYP20811.1"/>
    <property type="molecule type" value="Genomic_DNA"/>
</dbReference>
<evidence type="ECO:0000313" key="1">
    <source>
        <dbReference type="EMBL" id="UYP20811.1"/>
    </source>
</evidence>
<keyword evidence="2" id="KW-1185">Reference proteome</keyword>
<gene>
    <name evidence="1" type="ORF">OED52_09980</name>
</gene>
<reference evidence="1" key="1">
    <citation type="submission" date="2022-10" db="EMBL/GenBank/DDBJ databases">
        <title>Rhodococcus ferula Z13 complete genome.</title>
        <authorList>
            <person name="Long X."/>
            <person name="Zang M."/>
        </authorList>
    </citation>
    <scope>NUCLEOTIDE SEQUENCE</scope>
    <source>
        <strain evidence="1">Z13</strain>
    </source>
</reference>